<evidence type="ECO:0000259" key="1">
    <source>
        <dbReference type="Pfam" id="PF13186"/>
    </source>
</evidence>
<dbReference type="InterPro" id="IPR023885">
    <property type="entry name" value="4Fe4S-binding_SPASM_dom"/>
</dbReference>
<evidence type="ECO:0000313" key="3">
    <source>
        <dbReference type="Proteomes" id="UP001217838"/>
    </source>
</evidence>
<dbReference type="Gene3D" id="3.20.20.70">
    <property type="entry name" value="Aldolase class I"/>
    <property type="match status" value="1"/>
</dbReference>
<accession>A0ABT5B7Z0</accession>
<dbReference type="InterPro" id="IPR013785">
    <property type="entry name" value="Aldolase_TIM"/>
</dbReference>
<evidence type="ECO:0000313" key="2">
    <source>
        <dbReference type="EMBL" id="MDC0669141.1"/>
    </source>
</evidence>
<reference evidence="2 3" key="1">
    <citation type="submission" date="2022-11" db="EMBL/GenBank/DDBJ databases">
        <title>Minimal conservation of predation-associated metabolite biosynthetic gene clusters underscores biosynthetic potential of Myxococcota including descriptions for ten novel species: Archangium lansinium sp. nov., Myxococcus landrumus sp. nov., Nannocystis bai.</title>
        <authorList>
            <person name="Ahearne A."/>
            <person name="Stevens C."/>
            <person name="Dowd S."/>
        </authorList>
    </citation>
    <scope>NUCLEOTIDE SEQUENCE [LARGE SCALE GENOMIC DNA]</scope>
    <source>
        <strain evidence="2 3">NCELM</strain>
    </source>
</reference>
<dbReference type="InterPro" id="IPR058240">
    <property type="entry name" value="rSAM_sf"/>
</dbReference>
<dbReference type="EMBL" id="JAQNDN010000007">
    <property type="protein sequence ID" value="MDC0669141.1"/>
    <property type="molecule type" value="Genomic_DNA"/>
</dbReference>
<dbReference type="InterPro" id="IPR026497">
    <property type="entry name" value="GRASP-with-SPASM"/>
</dbReference>
<name>A0ABT5B7Z0_9BACT</name>
<sequence>MDAKTLLRDCLDKYVFLFSDCVPVEGHTASAIYDLTRRLISTFPSAYYPFFELFRARRLREIVGELSAEERADFVDFLEFLLEHEYVGVVDDPAAFPAISRSWDAPCTIHNAIVDVRGQHHDYRKIVADLDALGCQHLQVRAYSRLFGLPELAELARLCQGSSIQTLEAILAYDPSLGDDDYMAVVSAHRIIASLVVHSADDERRIAVDYGARGAAAKLLTREIELTVKSIESHLDCGHIARRQLLPPTTPTFTELLHFNGCLNRKVSIDEGGHVRNCPTMKGSFGDHRTVALADVVAREDFRRVWRARNDEIKVCRDCPYRYACTGCRALLADPDAEDSKPLKCGYDPYTDSWTDWRDRPNATATMARYQARVHLPIVRS</sequence>
<protein>
    <submittedName>
        <fullName evidence="2">Grasp-with-spasm system SPASM domain peptide maturase</fullName>
    </submittedName>
</protein>
<dbReference type="Pfam" id="PF13186">
    <property type="entry name" value="SPASM"/>
    <property type="match status" value="1"/>
</dbReference>
<gene>
    <name evidence="2" type="primary">gwsS</name>
    <name evidence="2" type="ORF">POL58_15425</name>
</gene>
<dbReference type="SUPFAM" id="SSF102114">
    <property type="entry name" value="Radical SAM enzymes"/>
    <property type="match status" value="1"/>
</dbReference>
<dbReference type="NCBIfam" id="TIGR04193">
    <property type="entry name" value="SPASM_w_grasp"/>
    <property type="match status" value="1"/>
</dbReference>
<feature type="domain" description="4Fe4S-binding SPASM" evidence="1">
    <location>
        <begin position="264"/>
        <end position="320"/>
    </location>
</feature>
<dbReference type="Proteomes" id="UP001217838">
    <property type="component" value="Unassembled WGS sequence"/>
</dbReference>
<dbReference type="RefSeq" id="WP_271998811.1">
    <property type="nucleotide sequence ID" value="NZ_JAQNDN010000007.1"/>
</dbReference>
<proteinExistence type="predicted"/>
<organism evidence="2 3">
    <name type="scientific">Nannocystis radixulma</name>
    <dbReference type="NCBI Taxonomy" id="2995305"/>
    <lineage>
        <taxon>Bacteria</taxon>
        <taxon>Pseudomonadati</taxon>
        <taxon>Myxococcota</taxon>
        <taxon>Polyangia</taxon>
        <taxon>Nannocystales</taxon>
        <taxon>Nannocystaceae</taxon>
        <taxon>Nannocystis</taxon>
    </lineage>
</organism>
<comment type="caution">
    <text evidence="2">The sequence shown here is derived from an EMBL/GenBank/DDBJ whole genome shotgun (WGS) entry which is preliminary data.</text>
</comment>
<keyword evidence="3" id="KW-1185">Reference proteome</keyword>